<reference evidence="1 3" key="2">
    <citation type="journal article" date="2018" name="Plant J.">
        <title>The Physcomitrella patens chromosome-scale assembly reveals moss genome structure and evolution.</title>
        <authorList>
            <person name="Lang D."/>
            <person name="Ullrich K.K."/>
            <person name="Murat F."/>
            <person name="Fuchs J."/>
            <person name="Jenkins J."/>
            <person name="Haas F.B."/>
            <person name="Piednoel M."/>
            <person name="Gundlach H."/>
            <person name="Van Bel M."/>
            <person name="Meyberg R."/>
            <person name="Vives C."/>
            <person name="Morata J."/>
            <person name="Symeonidi A."/>
            <person name="Hiss M."/>
            <person name="Muchero W."/>
            <person name="Kamisugi Y."/>
            <person name="Saleh O."/>
            <person name="Blanc G."/>
            <person name="Decker E.L."/>
            <person name="van Gessel N."/>
            <person name="Grimwood J."/>
            <person name="Hayes R.D."/>
            <person name="Graham S.W."/>
            <person name="Gunter L.E."/>
            <person name="McDaniel S.F."/>
            <person name="Hoernstein S.N.W."/>
            <person name="Larsson A."/>
            <person name="Li F.W."/>
            <person name="Perroud P.F."/>
            <person name="Phillips J."/>
            <person name="Ranjan P."/>
            <person name="Rokshar D.S."/>
            <person name="Rothfels C.J."/>
            <person name="Schneider L."/>
            <person name="Shu S."/>
            <person name="Stevenson D.W."/>
            <person name="Thummler F."/>
            <person name="Tillich M."/>
            <person name="Villarreal Aguilar J.C."/>
            <person name="Widiez T."/>
            <person name="Wong G.K."/>
            <person name="Wymore A."/>
            <person name="Zhang Y."/>
            <person name="Zimmer A.D."/>
            <person name="Quatrano R.S."/>
            <person name="Mayer K.F.X."/>
            <person name="Goodstein D."/>
            <person name="Casacuberta J.M."/>
            <person name="Vandepoele K."/>
            <person name="Reski R."/>
            <person name="Cuming A.C."/>
            <person name="Tuskan G.A."/>
            <person name="Maumus F."/>
            <person name="Salse J."/>
            <person name="Schmutz J."/>
            <person name="Rensing S.A."/>
        </authorList>
    </citation>
    <scope>NUCLEOTIDE SEQUENCE [LARGE SCALE GENOMIC DNA]</scope>
    <source>
        <strain evidence="2 3">cv. Gransden 2004</strain>
    </source>
</reference>
<protein>
    <submittedName>
        <fullName evidence="1 2">Uncharacterized protein</fullName>
    </submittedName>
</protein>
<dbReference type="Proteomes" id="UP000006727">
    <property type="component" value="Chromosome 14"/>
</dbReference>
<gene>
    <name evidence="1" type="ORF">PHYPA_018822</name>
</gene>
<organism evidence="1">
    <name type="scientific">Physcomitrium patens</name>
    <name type="common">Spreading-leaved earth moss</name>
    <name type="synonym">Physcomitrella patens</name>
    <dbReference type="NCBI Taxonomy" id="3218"/>
    <lineage>
        <taxon>Eukaryota</taxon>
        <taxon>Viridiplantae</taxon>
        <taxon>Streptophyta</taxon>
        <taxon>Embryophyta</taxon>
        <taxon>Bryophyta</taxon>
        <taxon>Bryophytina</taxon>
        <taxon>Bryopsida</taxon>
        <taxon>Funariidae</taxon>
        <taxon>Funariales</taxon>
        <taxon>Funariaceae</taxon>
        <taxon>Physcomitrium</taxon>
    </lineage>
</organism>
<dbReference type="AlphaFoldDB" id="A0A2K1JIR6"/>
<evidence type="ECO:0000313" key="3">
    <source>
        <dbReference type="Proteomes" id="UP000006727"/>
    </source>
</evidence>
<keyword evidence="3" id="KW-1185">Reference proteome</keyword>
<reference evidence="2" key="3">
    <citation type="submission" date="2020-12" db="UniProtKB">
        <authorList>
            <consortium name="EnsemblPlants"/>
        </authorList>
    </citation>
    <scope>IDENTIFICATION</scope>
</reference>
<dbReference type="Gramene" id="Pp3c14_21289V3.1">
    <property type="protein sequence ID" value="Pp3c14_21289V3.1"/>
    <property type="gene ID" value="Pp3c14_21289"/>
</dbReference>
<evidence type="ECO:0000313" key="2">
    <source>
        <dbReference type="EnsemblPlants" id="Pp3c14_21289V3.1"/>
    </source>
</evidence>
<evidence type="ECO:0000313" key="1">
    <source>
        <dbReference type="EMBL" id="PNR41419.1"/>
    </source>
</evidence>
<proteinExistence type="predicted"/>
<accession>A0A2K1JIR6</accession>
<dbReference type="EMBL" id="ABEU02000014">
    <property type="protein sequence ID" value="PNR41419.1"/>
    <property type="molecule type" value="Genomic_DNA"/>
</dbReference>
<name>A0A2K1JIR6_PHYPA</name>
<reference evidence="1 3" key="1">
    <citation type="journal article" date="2008" name="Science">
        <title>The Physcomitrella genome reveals evolutionary insights into the conquest of land by plants.</title>
        <authorList>
            <person name="Rensing S."/>
            <person name="Lang D."/>
            <person name="Zimmer A."/>
            <person name="Terry A."/>
            <person name="Salamov A."/>
            <person name="Shapiro H."/>
            <person name="Nishiyama T."/>
            <person name="Perroud P.-F."/>
            <person name="Lindquist E."/>
            <person name="Kamisugi Y."/>
            <person name="Tanahashi T."/>
            <person name="Sakakibara K."/>
            <person name="Fujita T."/>
            <person name="Oishi K."/>
            <person name="Shin-I T."/>
            <person name="Kuroki Y."/>
            <person name="Toyoda A."/>
            <person name="Suzuki Y."/>
            <person name="Hashimoto A."/>
            <person name="Yamaguchi K."/>
            <person name="Sugano A."/>
            <person name="Kohara Y."/>
            <person name="Fujiyama A."/>
            <person name="Anterola A."/>
            <person name="Aoki S."/>
            <person name="Ashton N."/>
            <person name="Barbazuk W.B."/>
            <person name="Barker E."/>
            <person name="Bennetzen J."/>
            <person name="Bezanilla M."/>
            <person name="Blankenship R."/>
            <person name="Cho S.H."/>
            <person name="Dutcher S."/>
            <person name="Estelle M."/>
            <person name="Fawcett J.A."/>
            <person name="Gundlach H."/>
            <person name="Hanada K."/>
            <person name="Heyl A."/>
            <person name="Hicks K.A."/>
            <person name="Hugh J."/>
            <person name="Lohr M."/>
            <person name="Mayer K."/>
            <person name="Melkozernov A."/>
            <person name="Murata T."/>
            <person name="Nelson D."/>
            <person name="Pils B."/>
            <person name="Prigge M."/>
            <person name="Reiss B."/>
            <person name="Renner T."/>
            <person name="Rombauts S."/>
            <person name="Rushton P."/>
            <person name="Sanderfoot A."/>
            <person name="Schween G."/>
            <person name="Shiu S.-H."/>
            <person name="Stueber K."/>
            <person name="Theodoulou F.L."/>
            <person name="Tu H."/>
            <person name="Van de Peer Y."/>
            <person name="Verrier P.J."/>
            <person name="Waters E."/>
            <person name="Wood A."/>
            <person name="Yang L."/>
            <person name="Cove D."/>
            <person name="Cuming A."/>
            <person name="Hasebe M."/>
            <person name="Lucas S."/>
            <person name="Mishler D.B."/>
            <person name="Reski R."/>
            <person name="Grigoriev I."/>
            <person name="Quatrano R.S."/>
            <person name="Boore J.L."/>
        </authorList>
    </citation>
    <scope>NUCLEOTIDE SEQUENCE [LARGE SCALE GENOMIC DNA]</scope>
    <source>
        <strain evidence="2 3">cv. Gransden 2004</strain>
    </source>
</reference>
<sequence length="63" mass="7255">MLISIMGVFFMIDTHFQQVKNMSRDQAHIFGDTKENCHPFYEGGNGAVFIPNCIENLKFSKQE</sequence>
<dbReference type="InParanoid" id="A0A2K1JIR6"/>
<dbReference type="EnsemblPlants" id="Pp3c14_21289V3.1">
    <property type="protein sequence ID" value="Pp3c14_21289V3.1"/>
    <property type="gene ID" value="Pp3c14_21289"/>
</dbReference>